<evidence type="ECO:0000256" key="2">
    <source>
        <dbReference type="ARBA" id="ARBA00006557"/>
    </source>
</evidence>
<evidence type="ECO:0000256" key="4">
    <source>
        <dbReference type="ARBA" id="ARBA00023157"/>
    </source>
</evidence>
<evidence type="ECO:0000256" key="8">
    <source>
        <dbReference type="PIRSR" id="PIRSR624869-3"/>
    </source>
</evidence>
<feature type="binding site" evidence="7">
    <location>
        <position position="281"/>
    </location>
    <ligand>
        <name>ATP</name>
        <dbReference type="ChEBI" id="CHEBI:30616"/>
    </ligand>
</feature>
<keyword evidence="3" id="KW-0333">Golgi apparatus</keyword>
<accession>A0A813UBY2</accession>
<comment type="similarity">
    <text evidence="2">Belongs to the FAM20 family.</text>
</comment>
<organism evidence="11 13">
    <name type="scientific">Didymodactylos carnosus</name>
    <dbReference type="NCBI Taxonomy" id="1234261"/>
    <lineage>
        <taxon>Eukaryota</taxon>
        <taxon>Metazoa</taxon>
        <taxon>Spiralia</taxon>
        <taxon>Gnathifera</taxon>
        <taxon>Rotifera</taxon>
        <taxon>Eurotatoria</taxon>
        <taxon>Bdelloidea</taxon>
        <taxon>Philodinida</taxon>
        <taxon>Philodinidae</taxon>
        <taxon>Didymodactylos</taxon>
    </lineage>
</organism>
<keyword evidence="8" id="KW-0464">Manganese</keyword>
<feature type="binding site" evidence="8">
    <location>
        <position position="474"/>
    </location>
    <ligand>
        <name>Mn(2+)</name>
        <dbReference type="ChEBI" id="CHEBI:29035"/>
    </ligand>
</feature>
<evidence type="ECO:0000256" key="3">
    <source>
        <dbReference type="ARBA" id="ARBA00023034"/>
    </source>
</evidence>
<reference evidence="11" key="1">
    <citation type="submission" date="2021-02" db="EMBL/GenBank/DDBJ databases">
        <authorList>
            <person name="Nowell W R."/>
        </authorList>
    </citation>
    <scope>NUCLEOTIDE SEQUENCE</scope>
</reference>
<feature type="binding site" evidence="7">
    <location>
        <position position="265"/>
    </location>
    <ligand>
        <name>ATP</name>
        <dbReference type="ChEBI" id="CHEBI:30616"/>
    </ligand>
</feature>
<evidence type="ECO:0000256" key="7">
    <source>
        <dbReference type="PIRSR" id="PIRSR624869-2"/>
    </source>
</evidence>
<keyword evidence="4" id="KW-1015">Disulfide bond</keyword>
<feature type="binding site" evidence="7">
    <location>
        <position position="302"/>
    </location>
    <ligand>
        <name>ATP</name>
        <dbReference type="ChEBI" id="CHEBI:30616"/>
    </ligand>
</feature>
<name>A0A813UBY2_9BILA</name>
<evidence type="ECO:0000256" key="1">
    <source>
        <dbReference type="ARBA" id="ARBA00004555"/>
    </source>
</evidence>
<evidence type="ECO:0000313" key="11">
    <source>
        <dbReference type="EMBL" id="CAF0821247.1"/>
    </source>
</evidence>
<dbReference type="InterPro" id="IPR024869">
    <property type="entry name" value="FAM20"/>
</dbReference>
<keyword evidence="8" id="KW-0479">Metal-binding</keyword>
<keyword evidence="7" id="KW-0067">ATP-binding</keyword>
<dbReference type="EMBL" id="CAJOBC010000619">
    <property type="protein sequence ID" value="CAF3607681.1"/>
    <property type="molecule type" value="Genomic_DNA"/>
</dbReference>
<dbReference type="PANTHER" id="PTHR12450:SF22">
    <property type="entry name" value="EXTRACELLULAR SERINE_THREONINE PROTEIN CG31145"/>
    <property type="match status" value="1"/>
</dbReference>
<keyword evidence="13" id="KW-1185">Reference proteome</keyword>
<evidence type="ECO:0000256" key="9">
    <source>
        <dbReference type="SAM" id="Phobius"/>
    </source>
</evidence>
<dbReference type="InterPro" id="IPR009581">
    <property type="entry name" value="FAM20_C"/>
</dbReference>
<dbReference type="Proteomes" id="UP000663829">
    <property type="component" value="Unassembled WGS sequence"/>
</dbReference>
<protein>
    <recommendedName>
        <fullName evidence="10">FAM20 C-terminal domain-containing protein</fullName>
    </recommendedName>
</protein>
<comment type="caution">
    <text evidence="11">The sequence shown here is derived from an EMBL/GenBank/DDBJ whole genome shotgun (WGS) entry which is preliminary data.</text>
</comment>
<comment type="cofactor">
    <cofactor evidence="8">
        <name>Mn(2+)</name>
        <dbReference type="ChEBI" id="CHEBI:29035"/>
    </cofactor>
</comment>
<evidence type="ECO:0000259" key="10">
    <source>
        <dbReference type="Pfam" id="PF06702"/>
    </source>
</evidence>
<dbReference type="Pfam" id="PF06702">
    <property type="entry name" value="Fam20C"/>
    <property type="match status" value="1"/>
</dbReference>
<dbReference type="EMBL" id="CAJNOQ010000619">
    <property type="protein sequence ID" value="CAF0821247.1"/>
    <property type="molecule type" value="Genomic_DNA"/>
</dbReference>
<sequence>MRQMRLRIRCCLIVILTILSIIMFVSFYTILSQTHEIEQKSNIFKKLPDKRNLNHHHQQQQQQQHIPFWQALEAQNIYDINSMPRNYTVENQPNINDKIIENLFQLVNNHKLDIITDKEMNIDEFDQTFIDTIITKKKRKFNQKQDNAGDNLNTKRHKNDEKLSMATEKMISKKYNRELRKYVINTLWTYKRKYQDMKEINLADMLYEKIEQNEPEKLNTIWFEYLKTVTNLHVYNTDSKILRRILYRLLNNEILQASELTQGTQIKLILELGDGIEGLLKPYRVPRNYQTLPDHYYFSDIERHHAEIASFHLDRVLGFNRVPPIIGRILNITSDLLEHAVPDLAKTFFISPANNTCFRGRCSYYCDTGHAVCGRPKDFLEASLQILLPRPPVVEWHKITHPYRRSYSATKYAKWESNENYCYDKVLNDDYYHNRLLLDMTDLAAFDFLIGNMDRHHMMRISSFGPNSALIHLDNGRSFGRYDYDDLTILTPIRQCCFFRYSTFQRFQILYKQRLSVLLNRSLKTERLKLILINEHLIALDRRLNILLHLINDCVKQHSVAGVIVHDGI</sequence>
<evidence type="ECO:0000256" key="6">
    <source>
        <dbReference type="PIRSR" id="PIRSR624869-1"/>
    </source>
</evidence>
<feature type="transmembrane region" description="Helical" evidence="9">
    <location>
        <begin position="12"/>
        <end position="31"/>
    </location>
</feature>
<dbReference type="OrthoDB" id="8583677at2759"/>
<keyword evidence="9" id="KW-1133">Transmembrane helix</keyword>
<dbReference type="GO" id="GO:0016773">
    <property type="term" value="F:phosphotransferase activity, alcohol group as acceptor"/>
    <property type="evidence" value="ECO:0007669"/>
    <property type="project" value="TreeGrafter"/>
</dbReference>
<gene>
    <name evidence="11" type="ORF">GPM918_LOCUS4556</name>
    <name evidence="12" type="ORF">SRO942_LOCUS4557</name>
</gene>
<feature type="binding site" evidence="7">
    <location>
        <position position="474"/>
    </location>
    <ligand>
        <name>ATP</name>
        <dbReference type="ChEBI" id="CHEBI:30616"/>
    </ligand>
</feature>
<keyword evidence="9" id="KW-0812">Transmembrane</keyword>
<keyword evidence="7" id="KW-0547">Nucleotide-binding</keyword>
<keyword evidence="5" id="KW-0325">Glycoprotein</keyword>
<keyword evidence="9" id="KW-0472">Membrane</keyword>
<feature type="binding site" evidence="8">
    <location>
        <position position="302"/>
    </location>
    <ligand>
        <name>Mn(2+)</name>
        <dbReference type="ChEBI" id="CHEBI:29035"/>
    </ligand>
</feature>
<dbReference type="Proteomes" id="UP000681722">
    <property type="component" value="Unassembled WGS sequence"/>
</dbReference>
<dbReference type="GO" id="GO:0046872">
    <property type="term" value="F:metal ion binding"/>
    <property type="evidence" value="ECO:0007669"/>
    <property type="project" value="UniProtKB-KW"/>
</dbReference>
<proteinExistence type="inferred from homology"/>
<dbReference type="PANTHER" id="PTHR12450">
    <property type="entry name" value="DENTIN MATRIX PROTEIN 4 PROTEIN FAM20"/>
    <property type="match status" value="1"/>
</dbReference>
<evidence type="ECO:0000313" key="13">
    <source>
        <dbReference type="Proteomes" id="UP000663829"/>
    </source>
</evidence>
<dbReference type="GO" id="GO:0005524">
    <property type="term" value="F:ATP binding"/>
    <property type="evidence" value="ECO:0007669"/>
    <property type="project" value="UniProtKB-KW"/>
</dbReference>
<feature type="active site" evidence="6">
    <location>
        <position position="454"/>
    </location>
</feature>
<feature type="domain" description="FAM20 C-terminal" evidence="10">
    <location>
        <begin position="348"/>
        <end position="561"/>
    </location>
</feature>
<comment type="subcellular location">
    <subcellularLocation>
        <location evidence="1">Golgi apparatus</location>
    </subcellularLocation>
</comment>
<dbReference type="GO" id="GO:0005794">
    <property type="term" value="C:Golgi apparatus"/>
    <property type="evidence" value="ECO:0007669"/>
    <property type="project" value="UniProtKB-SubCell"/>
</dbReference>
<evidence type="ECO:0000313" key="12">
    <source>
        <dbReference type="EMBL" id="CAF3607681.1"/>
    </source>
</evidence>
<evidence type="ECO:0000256" key="5">
    <source>
        <dbReference type="ARBA" id="ARBA00023180"/>
    </source>
</evidence>
<feature type="binding site" evidence="7">
    <location>
        <begin position="385"/>
        <end position="388"/>
    </location>
    <ligand>
        <name>ATP</name>
        <dbReference type="ChEBI" id="CHEBI:30616"/>
    </ligand>
</feature>
<dbReference type="AlphaFoldDB" id="A0A813UBY2"/>